<feature type="region of interest" description="Disordered" evidence="1">
    <location>
        <begin position="1"/>
        <end position="20"/>
    </location>
</feature>
<protein>
    <submittedName>
        <fullName evidence="2">Uncharacterized protein</fullName>
    </submittedName>
</protein>
<organism evidence="2 3">
    <name type="scientific">Paracoccus thiocyanatus</name>
    <dbReference type="NCBI Taxonomy" id="34006"/>
    <lineage>
        <taxon>Bacteria</taxon>
        <taxon>Pseudomonadati</taxon>
        <taxon>Pseudomonadota</taxon>
        <taxon>Alphaproteobacteria</taxon>
        <taxon>Rhodobacterales</taxon>
        <taxon>Paracoccaceae</taxon>
        <taxon>Paracoccus</taxon>
    </lineage>
</organism>
<dbReference type="AlphaFoldDB" id="A0A3D8PGN8"/>
<sequence>MTTAPQDTHDDAPPDYPGFVPSPDEAALFDGMTAGVDAFATTLAMRFEDAGSKPMVGASLVAYLLVGAAWKFAAVTRCAEGGEPDGANFIGLATEITKRFQFDADAIRAALAEAEGGAA</sequence>
<accession>A0A3D8PGN8</accession>
<dbReference type="EMBL" id="QFCQ01000008">
    <property type="protein sequence ID" value="RDW14411.1"/>
    <property type="molecule type" value="Genomic_DNA"/>
</dbReference>
<comment type="caution">
    <text evidence="2">The sequence shown here is derived from an EMBL/GenBank/DDBJ whole genome shotgun (WGS) entry which is preliminary data.</text>
</comment>
<proteinExistence type="predicted"/>
<evidence type="ECO:0000256" key="1">
    <source>
        <dbReference type="SAM" id="MobiDB-lite"/>
    </source>
</evidence>
<name>A0A3D8PGN8_9RHOB</name>
<dbReference type="RefSeq" id="WP_115754559.1">
    <property type="nucleotide sequence ID" value="NZ_QFCQ01000008.1"/>
</dbReference>
<gene>
    <name evidence="2" type="ORF">DIE28_02590</name>
</gene>
<reference evidence="2 3" key="1">
    <citation type="submission" date="2018-05" db="EMBL/GenBank/DDBJ databases">
        <title>Whole genome sequencing of Paracoccus thiocyanatus SST.</title>
        <authorList>
            <person name="Ghosh W."/>
            <person name="Rameez M.J."/>
            <person name="Roy C."/>
        </authorList>
    </citation>
    <scope>NUCLEOTIDE SEQUENCE [LARGE SCALE GENOMIC DNA]</scope>
    <source>
        <strain evidence="2 3">SST</strain>
    </source>
</reference>
<evidence type="ECO:0000313" key="2">
    <source>
        <dbReference type="EMBL" id="RDW14411.1"/>
    </source>
</evidence>
<keyword evidence="3" id="KW-1185">Reference proteome</keyword>
<evidence type="ECO:0000313" key="3">
    <source>
        <dbReference type="Proteomes" id="UP000256679"/>
    </source>
</evidence>
<dbReference type="Proteomes" id="UP000256679">
    <property type="component" value="Unassembled WGS sequence"/>
</dbReference>